<dbReference type="EMBL" id="NFLC01000010">
    <property type="protein sequence ID" value="OUQ10397.1"/>
    <property type="molecule type" value="Genomic_DNA"/>
</dbReference>
<comment type="caution">
    <text evidence="3">The sequence shown here is derived from an EMBL/GenBank/DDBJ whole genome shotgun (WGS) entry which is preliminary data.</text>
</comment>
<feature type="active site" description="Nucleophile" evidence="1">
    <location>
        <position position="96"/>
    </location>
</feature>
<gene>
    <name evidence="3" type="ORF">B5E88_06495</name>
</gene>
<dbReference type="InterPro" id="IPR051044">
    <property type="entry name" value="MAG_DAG_Lipase"/>
</dbReference>
<feature type="active site" description="Charge relay system" evidence="1">
    <location>
        <position position="226"/>
    </location>
</feature>
<dbReference type="Gene3D" id="3.40.50.1820">
    <property type="entry name" value="alpha/beta hydrolase"/>
    <property type="match status" value="1"/>
</dbReference>
<dbReference type="AlphaFoldDB" id="A0A1Y4QYM7"/>
<dbReference type="InterPro" id="IPR012354">
    <property type="entry name" value="Esterase_lipase"/>
</dbReference>
<reference evidence="4" key="1">
    <citation type="submission" date="2017-04" db="EMBL/GenBank/DDBJ databases">
        <title>Function of individual gut microbiota members based on whole genome sequencing of pure cultures obtained from chicken caecum.</title>
        <authorList>
            <person name="Medvecky M."/>
            <person name="Cejkova D."/>
            <person name="Polansky O."/>
            <person name="Karasova D."/>
            <person name="Kubasova T."/>
            <person name="Cizek A."/>
            <person name="Rychlik I."/>
        </authorList>
    </citation>
    <scope>NUCLEOTIDE SEQUENCE [LARGE SCALE GENOMIC DNA]</scope>
    <source>
        <strain evidence="4">An144</strain>
    </source>
</reference>
<feature type="domain" description="Serine aminopeptidase S33" evidence="2">
    <location>
        <begin position="15"/>
        <end position="136"/>
    </location>
</feature>
<evidence type="ECO:0000259" key="2">
    <source>
        <dbReference type="Pfam" id="PF12146"/>
    </source>
</evidence>
<dbReference type="Pfam" id="PF12146">
    <property type="entry name" value="Hydrolase_4"/>
    <property type="match status" value="1"/>
</dbReference>
<accession>A0A1Y4QYM7</accession>
<protein>
    <submittedName>
        <fullName evidence="3">Carboxylesterase</fullName>
    </submittedName>
</protein>
<name>A0A1Y4QYM7_9ENTE</name>
<organism evidence="3 4">
    <name type="scientific">Enterococcus cecorum</name>
    <dbReference type="NCBI Taxonomy" id="44008"/>
    <lineage>
        <taxon>Bacteria</taxon>
        <taxon>Bacillati</taxon>
        <taxon>Bacillota</taxon>
        <taxon>Bacilli</taxon>
        <taxon>Lactobacillales</taxon>
        <taxon>Enterococcaceae</taxon>
        <taxon>Enterococcus</taxon>
    </lineage>
</organism>
<dbReference type="Proteomes" id="UP000196074">
    <property type="component" value="Unassembled WGS sequence"/>
</dbReference>
<dbReference type="PANTHER" id="PTHR11614">
    <property type="entry name" value="PHOSPHOLIPASE-RELATED"/>
    <property type="match status" value="1"/>
</dbReference>
<dbReference type="SUPFAM" id="SSF53474">
    <property type="entry name" value="alpha/beta-Hydrolases"/>
    <property type="match status" value="1"/>
</dbReference>
<evidence type="ECO:0000313" key="4">
    <source>
        <dbReference type="Proteomes" id="UP000196074"/>
    </source>
</evidence>
<dbReference type="GO" id="GO:0052689">
    <property type="term" value="F:carboxylic ester hydrolase activity"/>
    <property type="evidence" value="ECO:0007669"/>
    <property type="project" value="InterPro"/>
</dbReference>
<dbReference type="InterPro" id="IPR022742">
    <property type="entry name" value="Hydrolase_4"/>
</dbReference>
<feature type="active site" description="Charge relay system" evidence="1">
    <location>
        <position position="196"/>
    </location>
</feature>
<dbReference type="InterPro" id="IPR029058">
    <property type="entry name" value="AB_hydrolase_fold"/>
</dbReference>
<proteinExistence type="predicted"/>
<evidence type="ECO:0000256" key="1">
    <source>
        <dbReference type="PIRSR" id="PIRSR017388-1"/>
    </source>
</evidence>
<dbReference type="PIRSF" id="PIRSF017388">
    <property type="entry name" value="Esterase_lipase"/>
    <property type="match status" value="1"/>
</dbReference>
<dbReference type="RefSeq" id="WP_087214984.1">
    <property type="nucleotide sequence ID" value="NZ_NFLC01000010.1"/>
</dbReference>
<sequence length="253" mass="28604">MSRTFNLPKPLFEKHSKKGVLLLHAYSGSSNDVRYIARHLEKYDYSVYLPIFSGHGTLEPFDILMSNPKNWQREVTEAVNLMKAHGIEQIAVFGLSMGGIFALDLLTENLPEVIGGGAFCSPVVMGENQVAQNFLIYAKNVWQMQDFSQQEIEEKIERMKVDQPLQLAEIEQFAVATAEQLSKVQVPVFLAQGGKDEMILPESVFQTAQKLTQTHITLQWYEKSGHVVTVDCQKNELINDLLAFLAKLSWNEV</sequence>
<evidence type="ECO:0000313" key="3">
    <source>
        <dbReference type="EMBL" id="OUQ10397.1"/>
    </source>
</evidence>